<gene>
    <name evidence="2" type="ORF">PTT_12166</name>
</gene>
<evidence type="ECO:0000313" key="2">
    <source>
        <dbReference type="EMBL" id="EFQ91100.1"/>
    </source>
</evidence>
<dbReference type="PANTHER" id="PTHR24148:SF64">
    <property type="entry name" value="HETEROKARYON INCOMPATIBILITY DOMAIN-CONTAINING PROTEIN"/>
    <property type="match status" value="1"/>
</dbReference>
<name>E3RT59_PYRTT</name>
<dbReference type="KEGG" id="pte:PTT_12166"/>
<proteinExistence type="predicted"/>
<dbReference type="InterPro" id="IPR010730">
    <property type="entry name" value="HET"/>
</dbReference>
<reference evidence="2 3" key="1">
    <citation type="journal article" date="2010" name="Genome Biol.">
        <title>A first genome assembly of the barley fungal pathogen Pyrenophora teres f. teres.</title>
        <authorList>
            <person name="Ellwood S.R."/>
            <person name="Liu Z."/>
            <person name="Syme R.A."/>
            <person name="Lai Z."/>
            <person name="Hane J.K."/>
            <person name="Keiper F."/>
            <person name="Moffat C.S."/>
            <person name="Oliver R.P."/>
            <person name="Friesen T.L."/>
        </authorList>
    </citation>
    <scope>NUCLEOTIDE SEQUENCE [LARGE SCALE GENOMIC DNA]</scope>
    <source>
        <strain evidence="2 3">0-1</strain>
    </source>
</reference>
<evidence type="ECO:0000313" key="3">
    <source>
        <dbReference type="Proteomes" id="UP000001067"/>
    </source>
</evidence>
<dbReference type="InterPro" id="IPR052895">
    <property type="entry name" value="HetReg/Transcr_Mod"/>
</dbReference>
<accession>E3RT59</accession>
<keyword evidence="3" id="KW-1185">Reference proteome</keyword>
<dbReference type="HOGENOM" id="CLU_702360_0_0_1"/>
<evidence type="ECO:0000259" key="1">
    <source>
        <dbReference type="Pfam" id="PF06985"/>
    </source>
</evidence>
<dbReference type="Proteomes" id="UP000001067">
    <property type="component" value="Unassembled WGS sequence"/>
</dbReference>
<feature type="domain" description="Heterokaryon incompatibility" evidence="1">
    <location>
        <begin position="1"/>
        <end position="76"/>
    </location>
</feature>
<dbReference type="OrthoDB" id="2157530at2759"/>
<dbReference type="PANTHER" id="PTHR24148">
    <property type="entry name" value="ANKYRIN REPEAT DOMAIN-CONTAINING PROTEIN 39 HOMOLOG-RELATED"/>
    <property type="match status" value="1"/>
</dbReference>
<protein>
    <recommendedName>
        <fullName evidence="1">Heterokaryon incompatibility domain-containing protein</fullName>
    </recommendedName>
</protein>
<dbReference type="EMBL" id="GL534943">
    <property type="protein sequence ID" value="EFQ91100.1"/>
    <property type="molecule type" value="Genomic_DNA"/>
</dbReference>
<sequence length="393" mass="45732">MGSIYSKAVEVIAWLGLSQSMGRAFTCALELKPSSRIPEMIREWSIRNKESDGQLKEDWMTVVQNGYWTRAWITQEILLAKQIKLWVNDLEIDPHRISRFAEHLTTRLNESEKVKIPGVARQDHKSQIFIYYVWFMGKQSGDIRKIYKDRKLIFLFSELPGRQSFYIHDRVYSLLSVATDASSIKVDYRASTGELLNQLLEIYSKSMCICSWFYMSDMLDVQHIPDSKHGRDDRVPVFKIPMKADQTEFIMTLEPKDWHHICASCGERMDSFDGSNEEVSFCVKSICTELKSAHLFVKKHRTGQYSIRRSDDPTSHEVLHFQPAKMDEEDALFLGLKALPEMWDIFLTGNVLMKLFVMPERKVRERNPLRICDLAGSETKKVEYCENIWACGK</sequence>
<dbReference type="Pfam" id="PF06985">
    <property type="entry name" value="HET"/>
    <property type="match status" value="1"/>
</dbReference>
<dbReference type="AlphaFoldDB" id="E3RT59"/>
<organism evidence="3">
    <name type="scientific">Pyrenophora teres f. teres (strain 0-1)</name>
    <name type="common">Barley net blotch fungus</name>
    <name type="synonym">Drechslera teres f. teres</name>
    <dbReference type="NCBI Taxonomy" id="861557"/>
    <lineage>
        <taxon>Eukaryota</taxon>
        <taxon>Fungi</taxon>
        <taxon>Dikarya</taxon>
        <taxon>Ascomycota</taxon>
        <taxon>Pezizomycotina</taxon>
        <taxon>Dothideomycetes</taxon>
        <taxon>Pleosporomycetidae</taxon>
        <taxon>Pleosporales</taxon>
        <taxon>Pleosporineae</taxon>
        <taxon>Pleosporaceae</taxon>
        <taxon>Pyrenophora</taxon>
    </lineage>
</organism>